<dbReference type="Proteomes" id="UP000198575">
    <property type="component" value="Unassembled WGS sequence"/>
</dbReference>
<dbReference type="PROSITE" id="PS51257">
    <property type="entry name" value="PROKAR_LIPOPROTEIN"/>
    <property type="match status" value="1"/>
</dbReference>
<dbReference type="SMART" id="SM00228">
    <property type="entry name" value="PDZ"/>
    <property type="match status" value="1"/>
</dbReference>
<dbReference type="Gene3D" id="2.30.42.10">
    <property type="match status" value="1"/>
</dbReference>
<evidence type="ECO:0000259" key="2">
    <source>
        <dbReference type="PROSITE" id="PS50106"/>
    </source>
</evidence>
<dbReference type="SUPFAM" id="SSF50156">
    <property type="entry name" value="PDZ domain-like"/>
    <property type="match status" value="1"/>
</dbReference>
<feature type="signal peptide" evidence="1">
    <location>
        <begin position="1"/>
        <end position="18"/>
    </location>
</feature>
<reference evidence="3 4" key="1">
    <citation type="submission" date="2016-10" db="EMBL/GenBank/DDBJ databases">
        <authorList>
            <person name="de Groot N.N."/>
        </authorList>
    </citation>
    <scope>NUCLEOTIDE SEQUENCE [LARGE SCALE GENOMIC DNA]</scope>
    <source>
        <strain evidence="3 4">CGMCC 1.7659</strain>
    </source>
</reference>
<keyword evidence="4" id="KW-1185">Reference proteome</keyword>
<organism evidence="3 4">
    <name type="scientific">Dokdonella immobilis</name>
    <dbReference type="NCBI Taxonomy" id="578942"/>
    <lineage>
        <taxon>Bacteria</taxon>
        <taxon>Pseudomonadati</taxon>
        <taxon>Pseudomonadota</taxon>
        <taxon>Gammaproteobacteria</taxon>
        <taxon>Lysobacterales</taxon>
        <taxon>Rhodanobacteraceae</taxon>
        <taxon>Dokdonella</taxon>
    </lineage>
</organism>
<dbReference type="InterPro" id="IPR001478">
    <property type="entry name" value="PDZ"/>
</dbReference>
<dbReference type="RefSeq" id="WP_092405054.1">
    <property type="nucleotide sequence ID" value="NZ_FOVF01000003.1"/>
</dbReference>
<dbReference type="STRING" id="578942.SAMN05216289_103233"/>
<keyword evidence="1" id="KW-0732">Signal</keyword>
<evidence type="ECO:0000313" key="3">
    <source>
        <dbReference type="EMBL" id="SFN06974.1"/>
    </source>
</evidence>
<dbReference type="EMBL" id="FOVF01000003">
    <property type="protein sequence ID" value="SFN06974.1"/>
    <property type="molecule type" value="Genomic_DNA"/>
</dbReference>
<dbReference type="PROSITE" id="PS50106">
    <property type="entry name" value="PDZ"/>
    <property type="match status" value="1"/>
</dbReference>
<dbReference type="AlphaFoldDB" id="A0A1I4W064"/>
<name>A0A1I4W064_9GAMM</name>
<protein>
    <submittedName>
        <fullName evidence="3">PDZ domain-containing protein</fullName>
    </submittedName>
</protein>
<dbReference type="InterPro" id="IPR036034">
    <property type="entry name" value="PDZ_sf"/>
</dbReference>
<sequence length="247" mass="26289">MKNIALKFGLCGLLVLLAGGCASNLPHSTTTELAVEVPAEPAIDPHYEAVIQRGPEYIDALRAEPAPAQPEVVEGKSELGDQRELASKGYVRIGNGRYPLVDAGTMRAAIELGQEVGADRMLLYPHHPESSDDAATDQFLVAYYVRFKLLFGATFRNLTPGERSQLGVDHGVQIGSVVGGTPASQANLMAGDYVIALDGQPVTDRGGFQKLLLKAAGRAVSLKVRRGQQTVDRIVRLGAAPEPNPVP</sequence>
<feature type="chain" id="PRO_5011693612" evidence="1">
    <location>
        <begin position="19"/>
        <end position="247"/>
    </location>
</feature>
<gene>
    <name evidence="3" type="ORF">SAMN05216289_103233</name>
</gene>
<accession>A0A1I4W064</accession>
<evidence type="ECO:0000313" key="4">
    <source>
        <dbReference type="Proteomes" id="UP000198575"/>
    </source>
</evidence>
<dbReference type="Pfam" id="PF13180">
    <property type="entry name" value="PDZ_2"/>
    <property type="match status" value="1"/>
</dbReference>
<dbReference type="OrthoDB" id="5948439at2"/>
<evidence type="ECO:0000256" key="1">
    <source>
        <dbReference type="SAM" id="SignalP"/>
    </source>
</evidence>
<feature type="domain" description="PDZ" evidence="2">
    <location>
        <begin position="151"/>
        <end position="228"/>
    </location>
</feature>
<proteinExistence type="predicted"/>